<proteinExistence type="predicted"/>
<evidence type="ECO:0008006" key="4">
    <source>
        <dbReference type="Google" id="ProtNLM"/>
    </source>
</evidence>
<feature type="transmembrane region" description="Helical" evidence="1">
    <location>
        <begin position="121"/>
        <end position="141"/>
    </location>
</feature>
<feature type="transmembrane region" description="Helical" evidence="1">
    <location>
        <begin position="330"/>
        <end position="350"/>
    </location>
</feature>
<name>A0ABY5KQH7_9CELL</name>
<evidence type="ECO:0000313" key="3">
    <source>
        <dbReference type="Proteomes" id="UP001316384"/>
    </source>
</evidence>
<feature type="transmembrane region" description="Helical" evidence="1">
    <location>
        <begin position="216"/>
        <end position="233"/>
    </location>
</feature>
<organism evidence="2 3">
    <name type="scientific">Cellulomonas xiejunii</name>
    <dbReference type="NCBI Taxonomy" id="2968083"/>
    <lineage>
        <taxon>Bacteria</taxon>
        <taxon>Bacillati</taxon>
        <taxon>Actinomycetota</taxon>
        <taxon>Actinomycetes</taxon>
        <taxon>Micrococcales</taxon>
        <taxon>Cellulomonadaceae</taxon>
        <taxon>Cellulomonas</taxon>
    </lineage>
</organism>
<protein>
    <recommendedName>
        <fullName evidence="4">O-antigen ligase domain-containing protein</fullName>
    </recommendedName>
</protein>
<keyword evidence="1" id="KW-0812">Transmembrane</keyword>
<feature type="transmembrane region" description="Helical" evidence="1">
    <location>
        <begin position="92"/>
        <end position="114"/>
    </location>
</feature>
<feature type="transmembrane region" description="Helical" evidence="1">
    <location>
        <begin position="33"/>
        <end position="52"/>
    </location>
</feature>
<dbReference type="EMBL" id="CP101987">
    <property type="protein sequence ID" value="UUI72739.1"/>
    <property type="molecule type" value="Genomic_DNA"/>
</dbReference>
<sequence length="421" mass="44488">MERTAEDAPPWRLPAHRGLAVVGTVLVGARVDLAQGVTIGLLLCLALAPLWWRAAWSVIGYRWLATASVLAVVTGFWLTAHAAADHPTNTTIAVRNSLLVVGLPVFAGFLVWACRQVAPPLLTACFGLAMLATVSAGGAFADNPWKFGFATPVTIVVLGLAWWSGRRWVQVTAALVISAVHAINDARSAFAILFIVAVVMLWEGRPSTGSRRASGLRAGALVLGLGMGVYWLVQALILDGAFGEATQVRTQAQIDQSGSVLLGGRPEIGAFRYLLADRPIGFGSGTLLTSEDILVAKEGMASVGYEPNNGYVENYMFGGQIELHSVVGNLWAWSGAAGLLLAVVLAVLVAVHTARGIGASTSVALGLALGIRFFWDLLFSPFASSAMNLVLLLGLGFGAWWVGDDARRRVQSRGEPANIHS</sequence>
<gene>
    <name evidence="2" type="ORF">NP048_04625</name>
</gene>
<keyword evidence="3" id="KW-1185">Reference proteome</keyword>
<keyword evidence="1" id="KW-0472">Membrane</keyword>
<evidence type="ECO:0000256" key="1">
    <source>
        <dbReference type="SAM" id="Phobius"/>
    </source>
</evidence>
<feature type="transmembrane region" description="Helical" evidence="1">
    <location>
        <begin position="59"/>
        <end position="80"/>
    </location>
</feature>
<dbReference type="RefSeq" id="WP_227578317.1">
    <property type="nucleotide sequence ID" value="NZ_CP101987.1"/>
</dbReference>
<reference evidence="2 3" key="1">
    <citation type="submission" date="2022-07" db="EMBL/GenBank/DDBJ databases">
        <title>Novel species in genus cellulomonas.</title>
        <authorList>
            <person name="Ye L."/>
        </authorList>
    </citation>
    <scope>NUCLEOTIDE SEQUENCE [LARGE SCALE GENOMIC DNA]</scope>
    <source>
        <strain evidence="3">zg-B89</strain>
    </source>
</reference>
<evidence type="ECO:0000313" key="2">
    <source>
        <dbReference type="EMBL" id="UUI72739.1"/>
    </source>
</evidence>
<accession>A0ABY5KQH7</accession>
<feature type="transmembrane region" description="Helical" evidence="1">
    <location>
        <begin position="147"/>
        <end position="163"/>
    </location>
</feature>
<dbReference type="Proteomes" id="UP001316384">
    <property type="component" value="Chromosome"/>
</dbReference>
<feature type="transmembrane region" description="Helical" evidence="1">
    <location>
        <begin position="357"/>
        <end position="375"/>
    </location>
</feature>
<feature type="transmembrane region" description="Helical" evidence="1">
    <location>
        <begin position="381"/>
        <end position="403"/>
    </location>
</feature>
<keyword evidence="1" id="KW-1133">Transmembrane helix</keyword>